<evidence type="ECO:0000256" key="2">
    <source>
        <dbReference type="ARBA" id="ARBA00004141"/>
    </source>
</evidence>
<dbReference type="EMBL" id="KV784374">
    <property type="protein sequence ID" value="OEU09785.1"/>
    <property type="molecule type" value="Genomic_DNA"/>
</dbReference>
<proteinExistence type="inferred from homology"/>
<dbReference type="GO" id="GO:0004252">
    <property type="term" value="F:serine-type endopeptidase activity"/>
    <property type="evidence" value="ECO:0007669"/>
    <property type="project" value="InterPro"/>
</dbReference>
<dbReference type="EC" id="3.4.21.105" evidence="4"/>
<dbReference type="SUPFAM" id="SSF144091">
    <property type="entry name" value="Rhomboid-like"/>
    <property type="match status" value="1"/>
</dbReference>
<dbReference type="InParanoid" id="A0A1E7EVG0"/>
<evidence type="ECO:0000256" key="9">
    <source>
        <dbReference type="ARBA" id="ARBA00022989"/>
    </source>
</evidence>
<reference evidence="13 14" key="1">
    <citation type="submission" date="2016-09" db="EMBL/GenBank/DDBJ databases">
        <title>Extensive genetic diversity and differential bi-allelic expression allows diatom success in the polar Southern Ocean.</title>
        <authorList>
            <consortium name="DOE Joint Genome Institute"/>
            <person name="Mock T."/>
            <person name="Otillar R.P."/>
            <person name="Strauss J."/>
            <person name="Dupont C."/>
            <person name="Frickenhaus S."/>
            <person name="Maumus F."/>
            <person name="Mcmullan M."/>
            <person name="Sanges R."/>
            <person name="Schmutz J."/>
            <person name="Toseland A."/>
            <person name="Valas R."/>
            <person name="Veluchamy A."/>
            <person name="Ward B.J."/>
            <person name="Allen A."/>
            <person name="Barry K."/>
            <person name="Falciatore A."/>
            <person name="Ferrante M."/>
            <person name="Fortunato A.E."/>
            <person name="Gloeckner G."/>
            <person name="Gruber A."/>
            <person name="Hipkin R."/>
            <person name="Janech M."/>
            <person name="Kroth P."/>
            <person name="Leese F."/>
            <person name="Lindquist E."/>
            <person name="Lyon B.R."/>
            <person name="Martin J."/>
            <person name="Mayer C."/>
            <person name="Parker M."/>
            <person name="Quesneville H."/>
            <person name="Raymond J."/>
            <person name="Uhlig C."/>
            <person name="Valentin K.U."/>
            <person name="Worden A.Z."/>
            <person name="Armbrust E.V."/>
            <person name="Bowler C."/>
            <person name="Green B."/>
            <person name="Moulton V."/>
            <person name="Van Oosterhout C."/>
            <person name="Grigoriev I."/>
        </authorList>
    </citation>
    <scope>NUCLEOTIDE SEQUENCE [LARGE SCALE GENOMIC DNA]</scope>
    <source>
        <strain evidence="13 14">CCMP1102</strain>
    </source>
</reference>
<dbReference type="Pfam" id="PF01694">
    <property type="entry name" value="Rhomboid"/>
    <property type="match status" value="1"/>
</dbReference>
<evidence type="ECO:0000256" key="1">
    <source>
        <dbReference type="ARBA" id="ARBA00000156"/>
    </source>
</evidence>
<comment type="caution">
    <text evidence="11">Lacks conserved residue(s) required for the propagation of feature annotation.</text>
</comment>
<keyword evidence="7 11" id="KW-0378">Hydrolase</keyword>
<comment type="catalytic activity">
    <reaction evidence="1 11">
        <text>Cleaves type-1 transmembrane domains using a catalytic dyad composed of serine and histidine that are contributed by different transmembrane domains.</text>
        <dbReference type="EC" id="3.4.21.105"/>
    </reaction>
</comment>
<evidence type="ECO:0000256" key="7">
    <source>
        <dbReference type="ARBA" id="ARBA00022801"/>
    </source>
</evidence>
<keyword evidence="10 11" id="KW-0472">Membrane</keyword>
<accession>A0A1E7EVG0</accession>
<dbReference type="PANTHER" id="PTHR22936:SF69">
    <property type="entry name" value="RHOMBOID-LIKE PROTEIN"/>
    <property type="match status" value="1"/>
</dbReference>
<dbReference type="OrthoDB" id="418595at2759"/>
<evidence type="ECO:0000256" key="11">
    <source>
        <dbReference type="RuleBase" id="RU362115"/>
    </source>
</evidence>
<keyword evidence="8 11" id="KW-0720">Serine protease</keyword>
<protein>
    <recommendedName>
        <fullName evidence="4">rhomboid protease</fullName>
        <ecNumber evidence="4">3.4.21.105</ecNumber>
    </recommendedName>
</protein>
<keyword evidence="9 11" id="KW-1133">Transmembrane helix</keyword>
<dbReference type="Proteomes" id="UP000095751">
    <property type="component" value="Unassembled WGS sequence"/>
</dbReference>
<dbReference type="InterPro" id="IPR022764">
    <property type="entry name" value="Peptidase_S54_rhomboid_dom"/>
</dbReference>
<feature type="transmembrane region" description="Helical" evidence="11">
    <location>
        <begin position="127"/>
        <end position="149"/>
    </location>
</feature>
<feature type="transmembrane region" description="Helical" evidence="11">
    <location>
        <begin position="155"/>
        <end position="174"/>
    </location>
</feature>
<keyword evidence="5 11" id="KW-0645">Protease</keyword>
<evidence type="ECO:0000256" key="4">
    <source>
        <dbReference type="ARBA" id="ARBA00013039"/>
    </source>
</evidence>
<name>A0A1E7EVG0_9STRA</name>
<feature type="domain" description="Peptidase S54 rhomboid" evidence="12">
    <location>
        <begin position="24"/>
        <end position="170"/>
    </location>
</feature>
<evidence type="ECO:0000313" key="14">
    <source>
        <dbReference type="Proteomes" id="UP000095751"/>
    </source>
</evidence>
<dbReference type="FunCoup" id="A0A1E7EVG0">
    <property type="interactions" value="1"/>
</dbReference>
<feature type="transmembrane region" description="Helical" evidence="11">
    <location>
        <begin position="26"/>
        <end position="48"/>
    </location>
</feature>
<keyword evidence="6 11" id="KW-0812">Transmembrane</keyword>
<evidence type="ECO:0000256" key="10">
    <source>
        <dbReference type="ARBA" id="ARBA00023136"/>
    </source>
</evidence>
<feature type="transmembrane region" description="Helical" evidence="11">
    <location>
        <begin position="60"/>
        <end position="83"/>
    </location>
</feature>
<comment type="similarity">
    <text evidence="3 11">Belongs to the peptidase S54 family.</text>
</comment>
<keyword evidence="14" id="KW-1185">Reference proteome</keyword>
<evidence type="ECO:0000313" key="13">
    <source>
        <dbReference type="EMBL" id="OEU09785.1"/>
    </source>
</evidence>
<feature type="transmembrane region" description="Helical" evidence="11">
    <location>
        <begin position="95"/>
        <end position="115"/>
    </location>
</feature>
<comment type="function">
    <text evidence="11">Serine protease involved in intramembrane proteolysis.</text>
</comment>
<dbReference type="Gene3D" id="1.20.1540.10">
    <property type="entry name" value="Rhomboid-like"/>
    <property type="match status" value="1"/>
</dbReference>
<dbReference type="GO" id="GO:0006508">
    <property type="term" value="P:proteolysis"/>
    <property type="evidence" value="ECO:0007669"/>
    <property type="project" value="UniProtKB-KW"/>
</dbReference>
<dbReference type="InterPro" id="IPR002610">
    <property type="entry name" value="Peptidase_S54_rhomboid-like"/>
</dbReference>
<dbReference type="PANTHER" id="PTHR22936">
    <property type="entry name" value="RHOMBOID-RELATED"/>
    <property type="match status" value="1"/>
</dbReference>
<evidence type="ECO:0000256" key="3">
    <source>
        <dbReference type="ARBA" id="ARBA00009045"/>
    </source>
</evidence>
<evidence type="ECO:0000256" key="6">
    <source>
        <dbReference type="ARBA" id="ARBA00022692"/>
    </source>
</evidence>
<dbReference type="KEGG" id="fcy:FRACYDRAFT_194753"/>
<comment type="subcellular location">
    <subcellularLocation>
        <location evidence="2 11">Membrane</location>
        <topology evidence="2 11">Multi-pass membrane protein</topology>
    </subcellularLocation>
</comment>
<sequence length="234" mass="25846">MIGPYPDAFSEWGGKNTYLLVEDGQYFRFITPIFLHVGFLHLLVNVFFQLQTCSYLEREWGFLPLICIYLISGFGSCLAASTIDPNEISVCSSGALMGIFGAKIAQAITWSIFTLDKDYRKQANGMFERLGGVVLSATIVFLLTLFTYIDWSGHLGGLITGFLVGMVFFSYAIASKCFRAIWLIIGIIGLAAGGSLLGVVLFNHTEADEELADACDYFRNLYSEGYACECAWDA</sequence>
<organism evidence="13 14">
    <name type="scientific">Fragilariopsis cylindrus CCMP1102</name>
    <dbReference type="NCBI Taxonomy" id="635003"/>
    <lineage>
        <taxon>Eukaryota</taxon>
        <taxon>Sar</taxon>
        <taxon>Stramenopiles</taxon>
        <taxon>Ochrophyta</taxon>
        <taxon>Bacillariophyta</taxon>
        <taxon>Bacillariophyceae</taxon>
        <taxon>Bacillariophycidae</taxon>
        <taxon>Bacillariales</taxon>
        <taxon>Bacillariaceae</taxon>
        <taxon>Fragilariopsis</taxon>
    </lineage>
</organism>
<dbReference type="AlphaFoldDB" id="A0A1E7EVG0"/>
<evidence type="ECO:0000259" key="12">
    <source>
        <dbReference type="Pfam" id="PF01694"/>
    </source>
</evidence>
<gene>
    <name evidence="13" type="ORF">FRACYDRAFT_194753</name>
</gene>
<dbReference type="InterPro" id="IPR035952">
    <property type="entry name" value="Rhomboid-like_sf"/>
</dbReference>
<evidence type="ECO:0000256" key="5">
    <source>
        <dbReference type="ARBA" id="ARBA00022670"/>
    </source>
</evidence>
<feature type="transmembrane region" description="Helical" evidence="11">
    <location>
        <begin position="181"/>
        <end position="202"/>
    </location>
</feature>
<evidence type="ECO:0000256" key="8">
    <source>
        <dbReference type="ARBA" id="ARBA00022825"/>
    </source>
</evidence>
<dbReference type="GO" id="GO:0016020">
    <property type="term" value="C:membrane"/>
    <property type="evidence" value="ECO:0007669"/>
    <property type="project" value="UniProtKB-SubCell"/>
</dbReference>